<dbReference type="GO" id="GO:0045493">
    <property type="term" value="P:xylan catabolic process"/>
    <property type="evidence" value="ECO:0007669"/>
    <property type="project" value="UniProtKB-UniRule"/>
</dbReference>
<evidence type="ECO:0000256" key="7">
    <source>
        <dbReference type="ARBA" id="ARBA00023277"/>
    </source>
</evidence>
<comment type="function">
    <text evidence="9">Esterase involved in the hydrolysis of xylan, a major structural heterogeneous polysaccharide found in plant biomass representing the second most abundant polysaccharide in the biosphere, after cellulose.</text>
</comment>
<keyword evidence="8 9" id="KW-0624">Polysaccharide degradation</keyword>
<dbReference type="Proteomes" id="UP000800200">
    <property type="component" value="Unassembled WGS sequence"/>
</dbReference>
<dbReference type="InterPro" id="IPR029058">
    <property type="entry name" value="AB_hydrolase_fold"/>
</dbReference>
<gene>
    <name evidence="10" type="ORF">K469DRAFT_682406</name>
</gene>
<dbReference type="NCBIfam" id="TIGR01840">
    <property type="entry name" value="esterase_phb"/>
    <property type="match status" value="1"/>
</dbReference>
<proteinExistence type="inferred from homology"/>
<comment type="similarity">
    <text evidence="9">Belongs to the carbohydrate esterase 1 (CE1) family.</text>
</comment>
<evidence type="ECO:0000256" key="2">
    <source>
        <dbReference type="ARBA" id="ARBA00022487"/>
    </source>
</evidence>
<dbReference type="EMBL" id="ML994619">
    <property type="protein sequence ID" value="KAF2190293.1"/>
    <property type="molecule type" value="Genomic_DNA"/>
</dbReference>
<evidence type="ECO:0000256" key="9">
    <source>
        <dbReference type="RuleBase" id="RU367147"/>
    </source>
</evidence>
<evidence type="ECO:0000256" key="6">
    <source>
        <dbReference type="ARBA" id="ARBA00023180"/>
    </source>
</evidence>
<feature type="signal peptide" evidence="9">
    <location>
        <begin position="1"/>
        <end position="19"/>
    </location>
</feature>
<dbReference type="SUPFAM" id="SSF53474">
    <property type="entry name" value="alpha/beta-Hydrolases"/>
    <property type="match status" value="2"/>
</dbReference>
<keyword evidence="4 9" id="KW-0732">Signal</keyword>
<keyword evidence="2 9" id="KW-0719">Serine esterase</keyword>
<feature type="chain" id="PRO_5029035988" description="Carboxylic ester hydrolase" evidence="9">
    <location>
        <begin position="20"/>
        <end position="293"/>
    </location>
</feature>
<dbReference type="GO" id="GO:0052689">
    <property type="term" value="F:carboxylic ester hydrolase activity"/>
    <property type="evidence" value="ECO:0007669"/>
    <property type="project" value="UniProtKB-KW"/>
</dbReference>
<dbReference type="EC" id="3.1.1.-" evidence="9"/>
<organism evidence="10 11">
    <name type="scientific">Zopfia rhizophila CBS 207.26</name>
    <dbReference type="NCBI Taxonomy" id="1314779"/>
    <lineage>
        <taxon>Eukaryota</taxon>
        <taxon>Fungi</taxon>
        <taxon>Dikarya</taxon>
        <taxon>Ascomycota</taxon>
        <taxon>Pezizomycotina</taxon>
        <taxon>Dothideomycetes</taxon>
        <taxon>Dothideomycetes incertae sedis</taxon>
        <taxon>Zopfiaceae</taxon>
        <taxon>Zopfia</taxon>
    </lineage>
</organism>
<keyword evidence="7 9" id="KW-0119">Carbohydrate metabolism</keyword>
<keyword evidence="11" id="KW-1185">Reference proteome</keyword>
<evidence type="ECO:0000256" key="1">
    <source>
        <dbReference type="ARBA" id="ARBA00004613"/>
    </source>
</evidence>
<sequence>MVRFYILSILLGLTGVASAQAGGGLQQVQDFGPNSSGARMFVYKPNNLPEKPAIVVGIHYCSGTAQKYYNGSPYKGLADQKRFIVIYPESPYSGGCWDVSSKATLTRDGGANSNSIANMVKYTIKEFKADPSKVFVVGESSGGMMTNVLASTYPDLFAAAIVYSGVPAGCFFTNTVNGWNNSCSSGQVHATPERWAQWVFDAYPGYHGSRPRMQIYHGSADTTLASPNYMETIKQWSGVFGYDSSKPESQKANTPQSGYTTSTYGDHLIGVYAQNVGHGVPVHGVEDVKFFGL</sequence>
<evidence type="ECO:0000256" key="3">
    <source>
        <dbReference type="ARBA" id="ARBA00022525"/>
    </source>
</evidence>
<keyword evidence="6" id="KW-0325">Glycoprotein</keyword>
<dbReference type="PANTHER" id="PTHR43037:SF3">
    <property type="entry name" value="FERULOYL ESTERASE B"/>
    <property type="match status" value="1"/>
</dbReference>
<keyword evidence="5 9" id="KW-0378">Hydrolase</keyword>
<name>A0A6A6EG72_9PEZI</name>
<dbReference type="Pfam" id="PF10503">
    <property type="entry name" value="Esterase_PHB"/>
    <property type="match status" value="1"/>
</dbReference>
<protein>
    <recommendedName>
        <fullName evidence="9">Carboxylic ester hydrolase</fullName>
        <ecNumber evidence="9">3.1.1.-</ecNumber>
    </recommendedName>
</protein>
<dbReference type="PANTHER" id="PTHR43037">
    <property type="entry name" value="UNNAMED PRODUCT-RELATED"/>
    <property type="match status" value="1"/>
</dbReference>
<evidence type="ECO:0000256" key="4">
    <source>
        <dbReference type="ARBA" id="ARBA00022729"/>
    </source>
</evidence>
<evidence type="ECO:0000313" key="10">
    <source>
        <dbReference type="EMBL" id="KAF2190293.1"/>
    </source>
</evidence>
<evidence type="ECO:0000256" key="5">
    <source>
        <dbReference type="ARBA" id="ARBA00022801"/>
    </source>
</evidence>
<dbReference type="InterPro" id="IPR010126">
    <property type="entry name" value="Esterase_phb"/>
</dbReference>
<dbReference type="AlphaFoldDB" id="A0A6A6EG72"/>
<accession>A0A6A6EG72</accession>
<dbReference type="OrthoDB" id="2425929at2759"/>
<dbReference type="Gene3D" id="3.40.50.1820">
    <property type="entry name" value="alpha/beta hydrolase"/>
    <property type="match status" value="1"/>
</dbReference>
<dbReference type="InterPro" id="IPR050955">
    <property type="entry name" value="Plant_Biomass_Hydrol_Est"/>
</dbReference>
<dbReference type="GO" id="GO:0005576">
    <property type="term" value="C:extracellular region"/>
    <property type="evidence" value="ECO:0007669"/>
    <property type="project" value="UniProtKB-SubCell"/>
</dbReference>
<evidence type="ECO:0000313" key="11">
    <source>
        <dbReference type="Proteomes" id="UP000800200"/>
    </source>
</evidence>
<reference evidence="10" key="1">
    <citation type="journal article" date="2020" name="Stud. Mycol.">
        <title>101 Dothideomycetes genomes: a test case for predicting lifestyles and emergence of pathogens.</title>
        <authorList>
            <person name="Haridas S."/>
            <person name="Albert R."/>
            <person name="Binder M."/>
            <person name="Bloem J."/>
            <person name="Labutti K."/>
            <person name="Salamov A."/>
            <person name="Andreopoulos B."/>
            <person name="Baker S."/>
            <person name="Barry K."/>
            <person name="Bills G."/>
            <person name="Bluhm B."/>
            <person name="Cannon C."/>
            <person name="Castanera R."/>
            <person name="Culley D."/>
            <person name="Daum C."/>
            <person name="Ezra D."/>
            <person name="Gonzalez J."/>
            <person name="Henrissat B."/>
            <person name="Kuo A."/>
            <person name="Liang C."/>
            <person name="Lipzen A."/>
            <person name="Lutzoni F."/>
            <person name="Magnuson J."/>
            <person name="Mondo S."/>
            <person name="Nolan M."/>
            <person name="Ohm R."/>
            <person name="Pangilinan J."/>
            <person name="Park H.-J."/>
            <person name="Ramirez L."/>
            <person name="Alfaro M."/>
            <person name="Sun H."/>
            <person name="Tritt A."/>
            <person name="Yoshinaga Y."/>
            <person name="Zwiers L.-H."/>
            <person name="Turgeon B."/>
            <person name="Goodwin S."/>
            <person name="Spatafora J."/>
            <person name="Crous P."/>
            <person name="Grigoriev I."/>
        </authorList>
    </citation>
    <scope>NUCLEOTIDE SEQUENCE</scope>
    <source>
        <strain evidence="10">CBS 207.26</strain>
    </source>
</reference>
<keyword evidence="3 9" id="KW-0964">Secreted</keyword>
<evidence type="ECO:0000256" key="8">
    <source>
        <dbReference type="ARBA" id="ARBA00023326"/>
    </source>
</evidence>
<comment type="subcellular location">
    <subcellularLocation>
        <location evidence="1 9">Secreted</location>
    </subcellularLocation>
</comment>